<sequence>MNRLNTSETANVTNVVNTSTLVKPAHNLKYKTKLDTSHGCTFWKHHVQERERQLILSKTNYGQSEKLHLSQGAHTNFGKARAVNT</sequence>
<dbReference type="Proteomes" id="UP001054945">
    <property type="component" value="Unassembled WGS sequence"/>
</dbReference>
<dbReference type="AlphaFoldDB" id="A0AAV4WJS3"/>
<accession>A0AAV4WJS3</accession>
<dbReference type="EMBL" id="BPLR01016251">
    <property type="protein sequence ID" value="GIY82479.1"/>
    <property type="molecule type" value="Genomic_DNA"/>
</dbReference>
<name>A0AAV4WJS3_CAEEX</name>
<evidence type="ECO:0000313" key="2">
    <source>
        <dbReference type="Proteomes" id="UP001054945"/>
    </source>
</evidence>
<organism evidence="1 2">
    <name type="scientific">Caerostris extrusa</name>
    <name type="common">Bark spider</name>
    <name type="synonym">Caerostris bankana</name>
    <dbReference type="NCBI Taxonomy" id="172846"/>
    <lineage>
        <taxon>Eukaryota</taxon>
        <taxon>Metazoa</taxon>
        <taxon>Ecdysozoa</taxon>
        <taxon>Arthropoda</taxon>
        <taxon>Chelicerata</taxon>
        <taxon>Arachnida</taxon>
        <taxon>Araneae</taxon>
        <taxon>Araneomorphae</taxon>
        <taxon>Entelegynae</taxon>
        <taxon>Araneoidea</taxon>
        <taxon>Araneidae</taxon>
        <taxon>Caerostris</taxon>
    </lineage>
</organism>
<reference evidence="1 2" key="1">
    <citation type="submission" date="2021-06" db="EMBL/GenBank/DDBJ databases">
        <title>Caerostris extrusa draft genome.</title>
        <authorList>
            <person name="Kono N."/>
            <person name="Arakawa K."/>
        </authorList>
    </citation>
    <scope>NUCLEOTIDE SEQUENCE [LARGE SCALE GENOMIC DNA]</scope>
</reference>
<comment type="caution">
    <text evidence="1">The sequence shown here is derived from an EMBL/GenBank/DDBJ whole genome shotgun (WGS) entry which is preliminary data.</text>
</comment>
<evidence type="ECO:0000313" key="1">
    <source>
        <dbReference type="EMBL" id="GIY82479.1"/>
    </source>
</evidence>
<keyword evidence="2" id="KW-1185">Reference proteome</keyword>
<protein>
    <submittedName>
        <fullName evidence="1">Uncharacterized protein</fullName>
    </submittedName>
</protein>
<proteinExistence type="predicted"/>
<gene>
    <name evidence="1" type="ORF">CEXT_352101</name>
</gene>